<reference evidence="17" key="1">
    <citation type="submission" date="2025-08" db="UniProtKB">
        <authorList>
            <consortium name="RefSeq"/>
        </authorList>
    </citation>
    <scope>IDENTIFICATION</scope>
    <source>
        <tissue evidence="17">Gonads</tissue>
    </source>
</reference>
<dbReference type="FunFam" id="3.30.60.20:FF:000004">
    <property type="entry name" value="B-Raf proto-oncogene serine/threonine-protein kinase"/>
    <property type="match status" value="1"/>
</dbReference>
<dbReference type="OrthoDB" id="774951at2759"/>
<dbReference type="CDD" id="cd20811">
    <property type="entry name" value="C1_Raf"/>
    <property type="match status" value="1"/>
</dbReference>
<evidence type="ECO:0000256" key="8">
    <source>
        <dbReference type="ARBA" id="ARBA00022833"/>
    </source>
</evidence>
<dbReference type="Pfam" id="PF07714">
    <property type="entry name" value="PK_Tyr_Ser-Thr"/>
    <property type="match status" value="1"/>
</dbReference>
<evidence type="ECO:0000259" key="13">
    <source>
        <dbReference type="PROSITE" id="PS50011"/>
    </source>
</evidence>
<dbReference type="Gene3D" id="3.30.200.20">
    <property type="entry name" value="Phosphorylase Kinase, domain 1"/>
    <property type="match status" value="1"/>
</dbReference>
<dbReference type="PANTHER" id="PTHR44329:SF262">
    <property type="entry name" value="RAF HOMOLOG SERINE_THREONINE-PROTEIN KINASE RAF"/>
    <property type="match status" value="1"/>
</dbReference>
<feature type="region of interest" description="Disordered" evidence="12">
    <location>
        <begin position="95"/>
        <end position="136"/>
    </location>
</feature>
<feature type="compositionally biased region" description="Basic and acidic residues" evidence="12">
    <location>
        <begin position="355"/>
        <end position="364"/>
    </location>
</feature>
<feature type="binding site" evidence="10">
    <location>
        <position position="477"/>
    </location>
    <ligand>
        <name>ATP</name>
        <dbReference type="ChEBI" id="CHEBI:30616"/>
    </ligand>
</feature>
<dbReference type="SMART" id="SM00220">
    <property type="entry name" value="S_TKc"/>
    <property type="match status" value="1"/>
</dbReference>
<evidence type="ECO:0000256" key="6">
    <source>
        <dbReference type="ARBA" id="ARBA00022741"/>
    </source>
</evidence>
<dbReference type="PROSITE" id="PS50081">
    <property type="entry name" value="ZF_DAG_PE_2"/>
    <property type="match status" value="1"/>
</dbReference>
<feature type="region of interest" description="Disordered" evidence="12">
    <location>
        <begin position="389"/>
        <end position="440"/>
    </location>
</feature>
<dbReference type="GeneID" id="106171322"/>
<comment type="similarity">
    <text evidence="1">Belongs to the protein kinase superfamily. TKL Ser/Thr protein kinase family. RAF subfamily.</text>
</comment>
<keyword evidence="3" id="KW-0723">Serine/threonine-protein kinase</keyword>
<dbReference type="InterPro" id="IPR017441">
    <property type="entry name" value="Protein_kinase_ATP_BS"/>
</dbReference>
<feature type="region of interest" description="Disordered" evidence="12">
    <location>
        <begin position="299"/>
        <end position="320"/>
    </location>
</feature>
<sequence>MAAVKQGAYNGDMPKFTIGGSENGQDIFETTSKQEEIRNIQNLIRLTKEKLEAINAEFGIDPHPPSLYLDEYNELTTKIHELQEKEDALKDQLPHKSLQEPTPSELPTPPRPYTTSLTSPEHSQAQATAPEAGQTTDKANLKSLVRVQLPNQQKTTFQVKPGIPLKEALGKAMKRRELIPESCIVYMLPKRSPVSWDVDISALAAEELVVEIKKNKAPTTRLSHNFVRKTFFVLAFCDSCRRILFQGFRCQTCGYKFHQRCADRVPALCQQDTNDVFLSVTKEKPFSEKDMLEQFKHNLASPPQAVPQNQNGRAIGTERSSSAPNVCLHAIGSDVDEEYVRRIISGAPDPFPRPNFKDKNRHASDSSAPARPSRHFQYATISRAQGLTVPAGMTPQSPASSPTKSQSTNTSPTNTKPWRHRSGSDQSELGKKLRRRRDSNEDWEIPMDEIEYHTRIGSGSYGTVFKGFWHGPIAIKKLNVVEPTPAQMQAFKNEVAVLRKTRHVNILLFMGCVSKPELAIVTQWCEGSSLYKHLHVLESKFDMIQLIDIARQTAQGMDYLHAKFIIHRDLKTNNIFLHDDLTVKIGDFGLATVKTRWSGSHQFQQPTGSILWMAPEVIRMKEENPYTFNSDVYAFGIVSYELITGQLPYQNISNKDQILFMVGKGYLKPDMSKVRTGTPKAFKRLMEDCCKFIRDERPLFPQILASLESLVRNMPKLHRSQSEPTLNRTHLQSDDFDIIYQCASPKTPIGQYGAFNFFNSSNMTAY</sequence>
<dbReference type="PROSITE" id="PS50011">
    <property type="entry name" value="PROTEIN_KINASE_DOM"/>
    <property type="match status" value="1"/>
</dbReference>
<dbReference type="InterPro" id="IPR000719">
    <property type="entry name" value="Prot_kinase_dom"/>
</dbReference>
<organism evidence="16 17">
    <name type="scientific">Lingula anatina</name>
    <name type="common">Brachiopod</name>
    <name type="synonym">Lingula unguis</name>
    <dbReference type="NCBI Taxonomy" id="7574"/>
    <lineage>
        <taxon>Eukaryota</taxon>
        <taxon>Metazoa</taxon>
        <taxon>Spiralia</taxon>
        <taxon>Lophotrochozoa</taxon>
        <taxon>Brachiopoda</taxon>
        <taxon>Linguliformea</taxon>
        <taxon>Lingulata</taxon>
        <taxon>Lingulida</taxon>
        <taxon>Linguloidea</taxon>
        <taxon>Lingulidae</taxon>
        <taxon>Lingula</taxon>
    </lineage>
</organism>
<evidence type="ECO:0000259" key="14">
    <source>
        <dbReference type="PROSITE" id="PS50081"/>
    </source>
</evidence>
<dbReference type="RefSeq" id="XP_013407070.1">
    <property type="nucleotide sequence ID" value="XM_013551616.2"/>
</dbReference>
<dbReference type="InterPro" id="IPR008271">
    <property type="entry name" value="Ser/Thr_kinase_AS"/>
</dbReference>
<dbReference type="InterPro" id="IPR051681">
    <property type="entry name" value="Ser/Thr_Kinases-Pseudokinases"/>
</dbReference>
<accession>A0A1S3J9J0</accession>
<dbReference type="FunFam" id="3.30.200.20:FF:000024">
    <property type="entry name" value="B-Raf proto-oncogene serine/threonine-protein kinase"/>
    <property type="match status" value="1"/>
</dbReference>
<feature type="region of interest" description="Disordered" evidence="12">
    <location>
        <begin position="345"/>
        <end position="374"/>
    </location>
</feature>
<dbReference type="Gene3D" id="3.10.20.90">
    <property type="entry name" value="Phosphatidylinositol 3-kinase Catalytic Subunit, Chain A, domain 1"/>
    <property type="match status" value="1"/>
</dbReference>
<evidence type="ECO:0000256" key="7">
    <source>
        <dbReference type="ARBA" id="ARBA00022777"/>
    </source>
</evidence>
<dbReference type="PROSITE" id="PS00108">
    <property type="entry name" value="PROTEIN_KINASE_ST"/>
    <property type="match status" value="1"/>
</dbReference>
<dbReference type="CDD" id="cd01816">
    <property type="entry name" value="RBD_RAF"/>
    <property type="match status" value="1"/>
</dbReference>
<dbReference type="InterPro" id="IPR001245">
    <property type="entry name" value="Ser-Thr/Tyr_kinase_cat_dom"/>
</dbReference>
<keyword evidence="7 17" id="KW-0418">Kinase</keyword>
<keyword evidence="9 10" id="KW-0067">ATP-binding</keyword>
<dbReference type="SUPFAM" id="SSF56112">
    <property type="entry name" value="Protein kinase-like (PK-like)"/>
    <property type="match status" value="1"/>
</dbReference>
<dbReference type="SUPFAM" id="SSF57889">
    <property type="entry name" value="Cysteine-rich domain"/>
    <property type="match status" value="1"/>
</dbReference>
<keyword evidence="8" id="KW-0862">Zinc</keyword>
<evidence type="ECO:0000256" key="5">
    <source>
        <dbReference type="ARBA" id="ARBA00022723"/>
    </source>
</evidence>
<protein>
    <recommendedName>
        <fullName evidence="2">non-specific serine/threonine protein kinase</fullName>
        <ecNumber evidence="2">2.7.11.1</ecNumber>
    </recommendedName>
</protein>
<evidence type="ECO:0000313" key="16">
    <source>
        <dbReference type="Proteomes" id="UP000085678"/>
    </source>
</evidence>
<evidence type="ECO:0000256" key="2">
    <source>
        <dbReference type="ARBA" id="ARBA00012513"/>
    </source>
</evidence>
<dbReference type="Gene3D" id="3.30.60.20">
    <property type="match status" value="1"/>
</dbReference>
<evidence type="ECO:0000256" key="9">
    <source>
        <dbReference type="ARBA" id="ARBA00022840"/>
    </source>
</evidence>
<keyword evidence="4" id="KW-0808">Transferase</keyword>
<keyword evidence="5" id="KW-0479">Metal-binding</keyword>
<dbReference type="Proteomes" id="UP000085678">
    <property type="component" value="Unplaced"/>
</dbReference>
<dbReference type="SMART" id="SM00109">
    <property type="entry name" value="C1"/>
    <property type="match status" value="1"/>
</dbReference>
<dbReference type="EC" id="2.7.11.1" evidence="2"/>
<dbReference type="AlphaFoldDB" id="A0A1S3J9J0"/>
<dbReference type="Gene3D" id="1.10.510.10">
    <property type="entry name" value="Transferase(Phosphotransferase) domain 1"/>
    <property type="match status" value="1"/>
</dbReference>
<dbReference type="SMART" id="SM00455">
    <property type="entry name" value="RBD"/>
    <property type="match status" value="1"/>
</dbReference>
<dbReference type="InterPro" id="IPR029071">
    <property type="entry name" value="Ubiquitin-like_domsf"/>
</dbReference>
<dbReference type="InterPro" id="IPR011009">
    <property type="entry name" value="Kinase-like_dom_sf"/>
</dbReference>
<evidence type="ECO:0000256" key="4">
    <source>
        <dbReference type="ARBA" id="ARBA00022679"/>
    </source>
</evidence>
<evidence type="ECO:0000256" key="12">
    <source>
        <dbReference type="SAM" id="MobiDB-lite"/>
    </source>
</evidence>
<dbReference type="SUPFAM" id="SSF54236">
    <property type="entry name" value="Ubiquitin-like"/>
    <property type="match status" value="1"/>
</dbReference>
<feature type="domain" description="Phorbol-ester/DAG-type" evidence="14">
    <location>
        <begin position="223"/>
        <end position="269"/>
    </location>
</feature>
<feature type="domain" description="RBD" evidence="15">
    <location>
        <begin position="143"/>
        <end position="213"/>
    </location>
</feature>
<dbReference type="PANTHER" id="PTHR44329">
    <property type="entry name" value="SERINE/THREONINE-PROTEIN KINASE TNNI3K-RELATED"/>
    <property type="match status" value="1"/>
</dbReference>
<feature type="compositionally biased region" description="Polar residues" evidence="12">
    <location>
        <begin position="394"/>
        <end position="416"/>
    </location>
</feature>
<name>A0A1S3J9J0_LINAN</name>
<dbReference type="PROSITE" id="PS50898">
    <property type="entry name" value="RBD"/>
    <property type="match status" value="1"/>
</dbReference>
<dbReference type="InterPro" id="IPR002219">
    <property type="entry name" value="PKC_DAG/PE"/>
</dbReference>
<feature type="domain" description="Protein kinase" evidence="13">
    <location>
        <begin position="450"/>
        <end position="711"/>
    </location>
</feature>
<keyword evidence="16" id="KW-1185">Reference proteome</keyword>
<dbReference type="Pfam" id="PF02196">
    <property type="entry name" value="RBD"/>
    <property type="match status" value="1"/>
</dbReference>
<dbReference type="InterPro" id="IPR003116">
    <property type="entry name" value="RBD_dom"/>
</dbReference>
<dbReference type="Pfam" id="PF00130">
    <property type="entry name" value="C1_1"/>
    <property type="match status" value="1"/>
</dbReference>
<evidence type="ECO:0000256" key="1">
    <source>
        <dbReference type="ARBA" id="ARBA00010507"/>
    </source>
</evidence>
<feature type="compositionally biased region" description="Polar residues" evidence="12">
    <location>
        <begin position="115"/>
        <end position="136"/>
    </location>
</feature>
<feature type="compositionally biased region" description="Polar residues" evidence="12">
    <location>
        <begin position="306"/>
        <end position="320"/>
    </location>
</feature>
<evidence type="ECO:0000256" key="11">
    <source>
        <dbReference type="SAM" id="Coils"/>
    </source>
</evidence>
<gene>
    <name evidence="17" type="primary">LOC106171322</name>
</gene>
<keyword evidence="6 10" id="KW-0547">Nucleotide-binding</keyword>
<proteinExistence type="inferred from homology"/>
<evidence type="ECO:0000256" key="10">
    <source>
        <dbReference type="PROSITE-ProRule" id="PRU10141"/>
    </source>
</evidence>
<dbReference type="GO" id="GO:0046872">
    <property type="term" value="F:metal ion binding"/>
    <property type="evidence" value="ECO:0007669"/>
    <property type="project" value="UniProtKB-KW"/>
</dbReference>
<dbReference type="PROSITE" id="PS00107">
    <property type="entry name" value="PROTEIN_KINASE_ATP"/>
    <property type="match status" value="1"/>
</dbReference>
<evidence type="ECO:0000256" key="3">
    <source>
        <dbReference type="ARBA" id="ARBA00022527"/>
    </source>
</evidence>
<keyword evidence="11" id="KW-0175">Coiled coil</keyword>
<feature type="coiled-coil region" evidence="11">
    <location>
        <begin position="37"/>
        <end position="92"/>
    </location>
</feature>
<evidence type="ECO:0000259" key="15">
    <source>
        <dbReference type="PROSITE" id="PS50898"/>
    </source>
</evidence>
<dbReference type="PROSITE" id="PS00479">
    <property type="entry name" value="ZF_DAG_PE_1"/>
    <property type="match status" value="1"/>
</dbReference>
<evidence type="ECO:0000313" key="17">
    <source>
        <dbReference type="RefSeq" id="XP_013407070.1"/>
    </source>
</evidence>
<dbReference type="InterPro" id="IPR046349">
    <property type="entry name" value="C1-like_sf"/>
</dbReference>
<dbReference type="FunFam" id="1.10.510.10:FF:000036">
    <property type="entry name" value="RAF proto-oncogene serine/threonine-protein kinase"/>
    <property type="match status" value="1"/>
</dbReference>
<dbReference type="GO" id="GO:0004709">
    <property type="term" value="F:MAP kinase kinase kinase activity"/>
    <property type="evidence" value="ECO:0007669"/>
    <property type="project" value="TreeGrafter"/>
</dbReference>
<dbReference type="GO" id="GO:0005524">
    <property type="term" value="F:ATP binding"/>
    <property type="evidence" value="ECO:0007669"/>
    <property type="project" value="UniProtKB-UniRule"/>
</dbReference>
<dbReference type="CDD" id="cd14062">
    <property type="entry name" value="STKc_Raf"/>
    <property type="match status" value="1"/>
</dbReference>